<organism evidence="1">
    <name type="scientific">Capitella teleta</name>
    <name type="common">Polychaete worm</name>
    <dbReference type="NCBI Taxonomy" id="283909"/>
    <lineage>
        <taxon>Eukaryota</taxon>
        <taxon>Metazoa</taxon>
        <taxon>Spiralia</taxon>
        <taxon>Lophotrochozoa</taxon>
        <taxon>Annelida</taxon>
        <taxon>Polychaeta</taxon>
        <taxon>Sedentaria</taxon>
        <taxon>Scolecida</taxon>
        <taxon>Capitellidae</taxon>
        <taxon>Capitella</taxon>
    </lineage>
</organism>
<evidence type="ECO:0000313" key="2">
    <source>
        <dbReference type="EnsemblMetazoa" id="CapteP105916"/>
    </source>
</evidence>
<dbReference type="AlphaFoldDB" id="R7VCB7"/>
<dbReference type="Gene3D" id="3.30.420.10">
    <property type="entry name" value="Ribonuclease H-like superfamily/Ribonuclease H"/>
    <property type="match status" value="1"/>
</dbReference>
<proteinExistence type="predicted"/>
<evidence type="ECO:0000313" key="1">
    <source>
        <dbReference type="EMBL" id="ELU16264.1"/>
    </source>
</evidence>
<dbReference type="OMA" id="SIVNIMF"/>
<dbReference type="EMBL" id="AMQN01004340">
    <property type="status" value="NOT_ANNOTATED_CDS"/>
    <property type="molecule type" value="Genomic_DNA"/>
</dbReference>
<protein>
    <recommendedName>
        <fullName evidence="4">Tc1-like transposase DDE domain-containing protein</fullName>
    </recommendedName>
</protein>
<accession>R7VCB7</accession>
<reference evidence="2" key="3">
    <citation type="submission" date="2015-06" db="UniProtKB">
        <authorList>
            <consortium name="EnsemblMetazoa"/>
        </authorList>
    </citation>
    <scope>IDENTIFICATION</scope>
</reference>
<dbReference type="InterPro" id="IPR036397">
    <property type="entry name" value="RNaseH_sf"/>
</dbReference>
<evidence type="ECO:0000313" key="3">
    <source>
        <dbReference type="Proteomes" id="UP000014760"/>
    </source>
</evidence>
<reference evidence="1 3" key="2">
    <citation type="journal article" date="2013" name="Nature">
        <title>Insights into bilaterian evolution from three spiralian genomes.</title>
        <authorList>
            <person name="Simakov O."/>
            <person name="Marletaz F."/>
            <person name="Cho S.J."/>
            <person name="Edsinger-Gonzales E."/>
            <person name="Havlak P."/>
            <person name="Hellsten U."/>
            <person name="Kuo D.H."/>
            <person name="Larsson T."/>
            <person name="Lv J."/>
            <person name="Arendt D."/>
            <person name="Savage R."/>
            <person name="Osoegawa K."/>
            <person name="de Jong P."/>
            <person name="Grimwood J."/>
            <person name="Chapman J.A."/>
            <person name="Shapiro H."/>
            <person name="Aerts A."/>
            <person name="Otillar R.P."/>
            <person name="Terry A.Y."/>
            <person name="Boore J.L."/>
            <person name="Grigoriev I.V."/>
            <person name="Lindberg D.R."/>
            <person name="Seaver E.C."/>
            <person name="Weisblat D.A."/>
            <person name="Putnam N.H."/>
            <person name="Rokhsar D.S."/>
        </authorList>
    </citation>
    <scope>NUCLEOTIDE SEQUENCE</scope>
    <source>
        <strain evidence="1 3">I ESC-2004</strain>
    </source>
</reference>
<reference evidence="3" key="1">
    <citation type="submission" date="2012-12" db="EMBL/GenBank/DDBJ databases">
        <authorList>
            <person name="Hellsten U."/>
            <person name="Grimwood J."/>
            <person name="Chapman J.A."/>
            <person name="Shapiro H."/>
            <person name="Aerts A."/>
            <person name="Otillar R.P."/>
            <person name="Terry A.Y."/>
            <person name="Boore J.L."/>
            <person name="Simakov O."/>
            <person name="Marletaz F."/>
            <person name="Cho S.-J."/>
            <person name="Edsinger-Gonzales E."/>
            <person name="Havlak P."/>
            <person name="Kuo D.-H."/>
            <person name="Larsson T."/>
            <person name="Lv J."/>
            <person name="Arendt D."/>
            <person name="Savage R."/>
            <person name="Osoegawa K."/>
            <person name="de Jong P."/>
            <person name="Lindberg D.R."/>
            <person name="Seaver E.C."/>
            <person name="Weisblat D.A."/>
            <person name="Putnam N.H."/>
            <person name="Grigoriev I.V."/>
            <person name="Rokhsar D.S."/>
        </authorList>
    </citation>
    <scope>NUCLEOTIDE SEQUENCE</scope>
    <source>
        <strain evidence="3">I ESC-2004</strain>
    </source>
</reference>
<gene>
    <name evidence="1" type="ORF">CAPTEDRAFT_105916</name>
</gene>
<name>R7VCB7_CAPTE</name>
<evidence type="ECO:0008006" key="4">
    <source>
        <dbReference type="Google" id="ProtNLM"/>
    </source>
</evidence>
<dbReference type="OrthoDB" id="6150563at2759"/>
<dbReference type="GO" id="GO:0003676">
    <property type="term" value="F:nucleic acid binding"/>
    <property type="evidence" value="ECO:0007669"/>
    <property type="project" value="InterPro"/>
</dbReference>
<dbReference type="Proteomes" id="UP000014760">
    <property type="component" value="Unassembled WGS sequence"/>
</dbReference>
<dbReference type="EMBL" id="KB293237">
    <property type="protein sequence ID" value="ELU16264.1"/>
    <property type="molecule type" value="Genomic_DNA"/>
</dbReference>
<sequence>WPACSPDMNPFDTLWAKLSTRLINRDLDELRQCLTEEWDAIPVETVHSIIDGMPRRILALYNFRGGQNRK</sequence>
<dbReference type="HOGENOM" id="CLU_2948522_0_0_1"/>
<dbReference type="EnsemblMetazoa" id="CapteT105916">
    <property type="protein sequence ID" value="CapteP105916"/>
    <property type="gene ID" value="CapteG105916"/>
</dbReference>
<feature type="non-terminal residue" evidence="1">
    <location>
        <position position="1"/>
    </location>
</feature>
<dbReference type="STRING" id="283909.R7VCB7"/>
<keyword evidence="3" id="KW-1185">Reference proteome</keyword>